<proteinExistence type="predicted"/>
<gene>
    <name evidence="2" type="ORF">HY834_10245</name>
</gene>
<dbReference type="Proteomes" id="UP000782610">
    <property type="component" value="Unassembled WGS sequence"/>
</dbReference>
<accession>A0A933L4D5</accession>
<evidence type="ECO:0008006" key="4">
    <source>
        <dbReference type="Google" id="ProtNLM"/>
    </source>
</evidence>
<protein>
    <recommendedName>
        <fullName evidence="4">Invasion associated locus B family protein</fullName>
    </recommendedName>
</protein>
<name>A0A933L4D5_9HYPH</name>
<sequence>MATALVFCAAAPVLAQAGPQDLGTFKAWTAWKGADEYGTICFISAAPDTMEPKEVNGKPINRDPAHFLVIHRDKAPAVNADGTPAKDASGKVEFRRVRNEVQTLVGYPMQPTSDSFFHTADIDGKSYPMKSVVDDPATQIKDSEAAWLASVDDEGTFVTALKGGTKLVVHGTSAKGTKTTDTYSLAGVTAAMAAIDKACP</sequence>
<evidence type="ECO:0000313" key="2">
    <source>
        <dbReference type="EMBL" id="MBI4922120.1"/>
    </source>
</evidence>
<organism evidence="2 3">
    <name type="scientific">Devosia nanyangense</name>
    <dbReference type="NCBI Taxonomy" id="1228055"/>
    <lineage>
        <taxon>Bacteria</taxon>
        <taxon>Pseudomonadati</taxon>
        <taxon>Pseudomonadota</taxon>
        <taxon>Alphaproteobacteria</taxon>
        <taxon>Hyphomicrobiales</taxon>
        <taxon>Devosiaceae</taxon>
        <taxon>Devosia</taxon>
    </lineage>
</organism>
<evidence type="ECO:0000256" key="1">
    <source>
        <dbReference type="SAM" id="SignalP"/>
    </source>
</evidence>
<feature type="signal peptide" evidence="1">
    <location>
        <begin position="1"/>
        <end position="17"/>
    </location>
</feature>
<evidence type="ECO:0000313" key="3">
    <source>
        <dbReference type="Proteomes" id="UP000782610"/>
    </source>
</evidence>
<dbReference type="InterPro" id="IPR010642">
    <property type="entry name" value="Invasion_prot_B"/>
</dbReference>
<reference evidence="2" key="1">
    <citation type="submission" date="2020-07" db="EMBL/GenBank/DDBJ databases">
        <title>Huge and variable diversity of episymbiotic CPR bacteria and DPANN archaea in groundwater ecosystems.</title>
        <authorList>
            <person name="He C.Y."/>
            <person name="Keren R."/>
            <person name="Whittaker M."/>
            <person name="Farag I.F."/>
            <person name="Doudna J."/>
            <person name="Cate J.H.D."/>
            <person name="Banfield J.F."/>
        </authorList>
    </citation>
    <scope>NUCLEOTIDE SEQUENCE</scope>
    <source>
        <strain evidence="2">NC_groundwater_1586_Pr3_B-0.1um_66_15</strain>
    </source>
</reference>
<dbReference type="Pfam" id="PF06776">
    <property type="entry name" value="IalB"/>
    <property type="match status" value="1"/>
</dbReference>
<dbReference type="AlphaFoldDB" id="A0A933L4D5"/>
<comment type="caution">
    <text evidence="2">The sequence shown here is derived from an EMBL/GenBank/DDBJ whole genome shotgun (WGS) entry which is preliminary data.</text>
</comment>
<feature type="chain" id="PRO_5037175162" description="Invasion associated locus B family protein" evidence="1">
    <location>
        <begin position="18"/>
        <end position="200"/>
    </location>
</feature>
<dbReference type="EMBL" id="JACRAF010000028">
    <property type="protein sequence ID" value="MBI4922120.1"/>
    <property type="molecule type" value="Genomic_DNA"/>
</dbReference>
<keyword evidence="1" id="KW-0732">Signal</keyword>